<dbReference type="GO" id="GO:0046872">
    <property type="term" value="F:metal ion binding"/>
    <property type="evidence" value="ECO:0007669"/>
    <property type="project" value="UniProtKB-KW"/>
</dbReference>
<keyword evidence="12" id="KW-1185">Reference proteome</keyword>
<gene>
    <name evidence="11" type="ORF">FTW19_08695</name>
</gene>
<evidence type="ECO:0000256" key="6">
    <source>
        <dbReference type="ARBA" id="ARBA00023002"/>
    </source>
</evidence>
<keyword evidence="4 8" id="KW-0479">Metal-binding</keyword>
<feature type="compositionally biased region" description="Polar residues" evidence="9">
    <location>
        <begin position="14"/>
        <end position="25"/>
    </location>
</feature>
<dbReference type="AlphaFoldDB" id="A0A5B9EC75"/>
<dbReference type="InterPro" id="IPR018391">
    <property type="entry name" value="PQQ_b-propeller_rpt"/>
</dbReference>
<dbReference type="OrthoDB" id="7933886at2"/>
<feature type="compositionally biased region" description="Basic residues" evidence="9">
    <location>
        <begin position="1"/>
        <end position="11"/>
    </location>
</feature>
<keyword evidence="7 8" id="KW-0408">Iron</keyword>
<name>A0A5B9EC75_9BACT</name>
<dbReference type="GO" id="GO:0009055">
    <property type="term" value="F:electron transfer activity"/>
    <property type="evidence" value="ECO:0007669"/>
    <property type="project" value="InterPro"/>
</dbReference>
<evidence type="ECO:0000256" key="5">
    <source>
        <dbReference type="ARBA" id="ARBA00022729"/>
    </source>
</evidence>
<keyword evidence="5" id="KW-0732">Signal</keyword>
<evidence type="ECO:0000256" key="1">
    <source>
        <dbReference type="ARBA" id="ARBA00001931"/>
    </source>
</evidence>
<evidence type="ECO:0000259" key="10">
    <source>
        <dbReference type="PROSITE" id="PS51007"/>
    </source>
</evidence>
<dbReference type="Proteomes" id="UP000321820">
    <property type="component" value="Chromosome"/>
</dbReference>
<dbReference type="PANTHER" id="PTHR32303:SF4">
    <property type="entry name" value="QUINOPROTEIN GLUCOSE DEHYDROGENASE"/>
    <property type="match status" value="1"/>
</dbReference>
<evidence type="ECO:0000313" key="12">
    <source>
        <dbReference type="Proteomes" id="UP000321820"/>
    </source>
</evidence>
<dbReference type="EMBL" id="CP042806">
    <property type="protein sequence ID" value="QEE28061.1"/>
    <property type="molecule type" value="Genomic_DNA"/>
</dbReference>
<dbReference type="InterPro" id="IPR036909">
    <property type="entry name" value="Cyt_c-like_dom_sf"/>
</dbReference>
<evidence type="ECO:0000256" key="8">
    <source>
        <dbReference type="PROSITE-ProRule" id="PRU00433"/>
    </source>
</evidence>
<feature type="domain" description="Cytochrome c" evidence="10">
    <location>
        <begin position="525"/>
        <end position="599"/>
    </location>
</feature>
<keyword evidence="3 8" id="KW-0349">Heme</keyword>
<comment type="cofactor">
    <cofactor evidence="1">
        <name>pyrroloquinoline quinone</name>
        <dbReference type="ChEBI" id="CHEBI:58442"/>
    </cofactor>
</comment>
<dbReference type="GO" id="GO:0016491">
    <property type="term" value="F:oxidoreductase activity"/>
    <property type="evidence" value="ECO:0007669"/>
    <property type="project" value="UniProtKB-KW"/>
</dbReference>
<evidence type="ECO:0000256" key="3">
    <source>
        <dbReference type="ARBA" id="ARBA00022617"/>
    </source>
</evidence>
<dbReference type="Pfam" id="PF01011">
    <property type="entry name" value="PQQ"/>
    <property type="match status" value="2"/>
</dbReference>
<organism evidence="11 12">
    <name type="scientific">Terriglobus albidus</name>
    <dbReference type="NCBI Taxonomy" id="1592106"/>
    <lineage>
        <taxon>Bacteria</taxon>
        <taxon>Pseudomonadati</taxon>
        <taxon>Acidobacteriota</taxon>
        <taxon>Terriglobia</taxon>
        <taxon>Terriglobales</taxon>
        <taxon>Acidobacteriaceae</taxon>
        <taxon>Terriglobus</taxon>
    </lineage>
</organism>
<accession>A0A5B9EC75</accession>
<feature type="region of interest" description="Disordered" evidence="9">
    <location>
        <begin position="1"/>
        <end position="25"/>
    </location>
</feature>
<reference evidence="11 12" key="1">
    <citation type="submission" date="2019-08" db="EMBL/GenBank/DDBJ databases">
        <title>Complete genome sequence of Terriglobus albidus strain ORNL.</title>
        <authorList>
            <person name="Podar M."/>
        </authorList>
    </citation>
    <scope>NUCLEOTIDE SEQUENCE [LARGE SCALE GENOMIC DNA]</scope>
    <source>
        <strain evidence="11 12">ORNL</strain>
    </source>
</reference>
<dbReference type="Gene3D" id="1.10.760.10">
    <property type="entry name" value="Cytochrome c-like domain"/>
    <property type="match status" value="1"/>
</dbReference>
<dbReference type="PROSITE" id="PS51007">
    <property type="entry name" value="CYTC"/>
    <property type="match status" value="1"/>
</dbReference>
<protein>
    <submittedName>
        <fullName evidence="11">PQQ-binding-like beta-propeller repeat protein</fullName>
    </submittedName>
</protein>
<sequence>MTRALRRRGKVHGPQTSRRASSGQTHVSHLVSGHVLSATVFLLACACTAASAQQAPIGWKDYLGGPESAHYSPLKQIDTGNVNKLDVAWSYLTSDDITYTFSPLVIDNIAYIAAKQGSLVAVDATTGKELWSHSFTLPGNAPSRFAGIAGMRGANYWESKDRKDRRVLVSANGYLQALDARTGQLVDSFADHGKLDLKIGLDRATRPLSSRTPGRIFENIIILGSATGEGYLAPPGDIRAFDVVTGKLLWVFHTIPRPGEFGYESWPKDAYKYMGGVDVWGEITVDPKRGIAYFPVASAKYELYGGDRKGNNLYADCLLALDARTGKHLWHYQTVHHDVWDYDPDSAPQLVTVKHNGKTVDAVALASKNGFLYVFDRLTGKPLWPIEERPVPASDVPGEVTSKTQPYPMVVPPFSRQGMTVKDMYEGFMKPEEVPWWKERLSKARTGFYTPPSTTADTINLPSVNGGALFFSTGANAADGTVYVLSKDMPSIIKLVRAGESTTANTGGLIPSRPRNVRPRTGIPTQEQMGRAVYEQNCQFCHGPELKGDRGPELDTVVSRLGIEATRNTITSGRATMPSFSSLPAPALNDLMAFLKQPDLAPLGSAPSATTQAFMRSLTGEPPYPNDVEGPPSRYKTGYGNEPYVITPPWSTITAYDLNTGKIKWKTPYGDVPQAGPSDKLRGNIYPKSGFVTTAGGLVLFAGNDSRLYVLDSATGKVIFTKDLPNGSQGVPAVYEVDGREYVLFAVSGGGTPYPEGAYIPPGGVSNPTTSKGYIAFALPAGENKR</sequence>
<evidence type="ECO:0000313" key="11">
    <source>
        <dbReference type="EMBL" id="QEE28061.1"/>
    </source>
</evidence>
<comment type="similarity">
    <text evidence="2">Belongs to the bacterial PQQ dehydrogenase family.</text>
</comment>
<keyword evidence="6" id="KW-0560">Oxidoreductase</keyword>
<dbReference type="KEGG" id="talb:FTW19_08695"/>
<dbReference type="SUPFAM" id="SSF50998">
    <property type="entry name" value="Quinoprotein alcohol dehydrogenase-like"/>
    <property type="match status" value="1"/>
</dbReference>
<dbReference type="GO" id="GO:0020037">
    <property type="term" value="F:heme binding"/>
    <property type="evidence" value="ECO:0007669"/>
    <property type="project" value="InterPro"/>
</dbReference>
<proteinExistence type="inferred from homology"/>
<dbReference type="InterPro" id="IPR009056">
    <property type="entry name" value="Cyt_c-like_dom"/>
</dbReference>
<dbReference type="PANTHER" id="PTHR32303">
    <property type="entry name" value="QUINOPROTEIN ALCOHOL DEHYDROGENASE (CYTOCHROME C)"/>
    <property type="match status" value="1"/>
</dbReference>
<evidence type="ECO:0000256" key="2">
    <source>
        <dbReference type="ARBA" id="ARBA00008156"/>
    </source>
</evidence>
<evidence type="ECO:0000256" key="4">
    <source>
        <dbReference type="ARBA" id="ARBA00022723"/>
    </source>
</evidence>
<evidence type="ECO:0000256" key="7">
    <source>
        <dbReference type="ARBA" id="ARBA00023004"/>
    </source>
</evidence>
<evidence type="ECO:0000256" key="9">
    <source>
        <dbReference type="SAM" id="MobiDB-lite"/>
    </source>
</evidence>
<dbReference type="Gene3D" id="2.140.10.10">
    <property type="entry name" value="Quinoprotein alcohol dehydrogenase-like superfamily"/>
    <property type="match status" value="2"/>
</dbReference>
<dbReference type="InterPro" id="IPR011047">
    <property type="entry name" value="Quinoprotein_ADH-like_sf"/>
</dbReference>
<dbReference type="InterPro" id="IPR002372">
    <property type="entry name" value="PQQ_rpt_dom"/>
</dbReference>
<dbReference type="SMART" id="SM00564">
    <property type="entry name" value="PQQ"/>
    <property type="match status" value="7"/>
</dbReference>
<dbReference type="SUPFAM" id="SSF46626">
    <property type="entry name" value="Cytochrome c"/>
    <property type="match status" value="1"/>
</dbReference>